<reference evidence="13 14" key="1">
    <citation type="submission" date="2024-07" db="EMBL/GenBank/DDBJ databases">
        <authorList>
            <person name="Li M."/>
        </authorList>
    </citation>
    <scope>NUCLEOTIDE SEQUENCE [LARGE SCALE GENOMIC DNA]</scope>
    <source>
        <strain evidence="13 14">25A3E</strain>
    </source>
</reference>
<evidence type="ECO:0000256" key="8">
    <source>
        <dbReference type="ARBA" id="ARBA00023136"/>
    </source>
</evidence>
<evidence type="ECO:0000256" key="7">
    <source>
        <dbReference type="ARBA" id="ARBA00023065"/>
    </source>
</evidence>
<keyword evidence="4 11" id="KW-0812">Transmembrane</keyword>
<evidence type="ECO:0000256" key="6">
    <source>
        <dbReference type="ARBA" id="ARBA00023053"/>
    </source>
</evidence>
<comment type="similarity">
    <text evidence="10">Belongs to the NhaD Na(+)/H(+) (TC 2.A.62) antiporter family.</text>
</comment>
<dbReference type="NCBIfam" id="NF038006">
    <property type="entry name" value="NhaD_1"/>
    <property type="match status" value="1"/>
</dbReference>
<dbReference type="InterPro" id="IPR045016">
    <property type="entry name" value="NhaD-like"/>
</dbReference>
<keyword evidence="14" id="KW-1185">Reference proteome</keyword>
<feature type="transmembrane region" description="Helical" evidence="11">
    <location>
        <begin position="116"/>
        <end position="144"/>
    </location>
</feature>
<feature type="transmembrane region" description="Helical" evidence="11">
    <location>
        <begin position="243"/>
        <end position="262"/>
    </location>
</feature>
<name>A0ABV3YQ00_9PSED</name>
<evidence type="ECO:0000256" key="10">
    <source>
        <dbReference type="ARBA" id="ARBA00025753"/>
    </source>
</evidence>
<feature type="transmembrane region" description="Helical" evidence="11">
    <location>
        <begin position="195"/>
        <end position="215"/>
    </location>
</feature>
<accession>A0ABV3YQ00</accession>
<evidence type="ECO:0000313" key="14">
    <source>
        <dbReference type="Proteomes" id="UP001560296"/>
    </source>
</evidence>
<feature type="transmembrane region" description="Helical" evidence="11">
    <location>
        <begin position="156"/>
        <end position="175"/>
    </location>
</feature>
<keyword evidence="9" id="KW-0739">Sodium transport</keyword>
<feature type="transmembrane region" description="Helical" evidence="11">
    <location>
        <begin position="311"/>
        <end position="330"/>
    </location>
</feature>
<proteinExistence type="inferred from homology"/>
<organism evidence="13 14">
    <name type="scientific">Pseudomonas zhanjiangensis</name>
    <dbReference type="NCBI Taxonomy" id="3239015"/>
    <lineage>
        <taxon>Bacteria</taxon>
        <taxon>Pseudomonadati</taxon>
        <taxon>Pseudomonadota</taxon>
        <taxon>Gammaproteobacteria</taxon>
        <taxon>Pseudomonadales</taxon>
        <taxon>Pseudomonadaceae</taxon>
        <taxon>Pseudomonas</taxon>
    </lineage>
</organism>
<sequence>MIAYVLMALVFVLGYLCIALEHPLKIDKAATAILTAVICWTVLVMGADSILPMIGHGTSGAFDNAHHAITELRHHLGEVSEILFFLMGAMTIVELIDAHEGFKVITDRIRTNKRVHLLWMVGFITFFLSAALDNLTTTIVMVSLLRKLIKEQHERWFFIGIVVVAANAGGAWSPIGDVTTTMLWIGNQITASGIVAQLFIPSLVCLLVPLFILSLTMKGEFERPVVKPTKEERRDPTTPFERNLVFILGIGALVFVPVFKTITHLPPYMGIMFGLGILWVVTEVLHRGKNEEDKHPLSVVGVLRKIDTTSVLFFLGILLAVSSLATAGHLTQVATLLKDSLGNVFTINIAIGLLSSVVDNVPLVAGAMKMYPLVSPEALGLALPGTESNWLGNFVVNGTFWELLAYCAGTGGSCLIIGSAAGVAAMGMEKINFIWYLKKISWLALIGYLSGAATYIALATLV</sequence>
<dbReference type="RefSeq" id="WP_369286231.1">
    <property type="nucleotide sequence ID" value="NZ_JBFTEG010000002.1"/>
</dbReference>
<keyword evidence="7" id="KW-0406">Ion transport</keyword>
<keyword evidence="8 11" id="KW-0472">Membrane</keyword>
<feature type="transmembrane region" description="Helical" evidence="11">
    <location>
        <begin position="403"/>
        <end position="428"/>
    </location>
</feature>
<feature type="domain" description="Citrate transporter-like" evidence="12">
    <location>
        <begin position="15"/>
        <end position="383"/>
    </location>
</feature>
<feature type="transmembrane region" description="Helical" evidence="11">
    <location>
        <begin position="440"/>
        <end position="461"/>
    </location>
</feature>
<dbReference type="PANTHER" id="PTHR43269:SF2">
    <property type="entry name" value="SODIUM_PROTON ANTIPORTER 1-RELATED"/>
    <property type="match status" value="1"/>
</dbReference>
<evidence type="ECO:0000313" key="13">
    <source>
        <dbReference type="EMBL" id="MEX6501279.1"/>
    </source>
</evidence>
<evidence type="ECO:0000256" key="5">
    <source>
        <dbReference type="ARBA" id="ARBA00022989"/>
    </source>
</evidence>
<keyword evidence="5 11" id="KW-1133">Transmembrane helix</keyword>
<evidence type="ECO:0000256" key="1">
    <source>
        <dbReference type="ARBA" id="ARBA00004141"/>
    </source>
</evidence>
<evidence type="ECO:0000259" key="12">
    <source>
        <dbReference type="Pfam" id="PF03600"/>
    </source>
</evidence>
<evidence type="ECO:0000256" key="3">
    <source>
        <dbReference type="ARBA" id="ARBA00022449"/>
    </source>
</evidence>
<dbReference type="Pfam" id="PF03600">
    <property type="entry name" value="CitMHS"/>
    <property type="match status" value="1"/>
</dbReference>
<feature type="transmembrane region" description="Helical" evidence="11">
    <location>
        <begin position="29"/>
        <end position="55"/>
    </location>
</feature>
<feature type="transmembrane region" description="Helical" evidence="11">
    <location>
        <begin position="268"/>
        <end position="285"/>
    </location>
</feature>
<gene>
    <name evidence="13" type="primary">nhaD</name>
    <name evidence="13" type="ORF">AB5S05_04330</name>
</gene>
<comment type="subcellular location">
    <subcellularLocation>
        <location evidence="1">Membrane</location>
        <topology evidence="1">Multi-pass membrane protein</topology>
    </subcellularLocation>
</comment>
<comment type="caution">
    <text evidence="13">The sequence shown here is derived from an EMBL/GenBank/DDBJ whole genome shotgun (WGS) entry which is preliminary data.</text>
</comment>
<keyword evidence="3" id="KW-0050">Antiport</keyword>
<keyword evidence="6" id="KW-0915">Sodium</keyword>
<keyword evidence="2" id="KW-0813">Transport</keyword>
<evidence type="ECO:0000256" key="9">
    <source>
        <dbReference type="ARBA" id="ARBA00023201"/>
    </source>
</evidence>
<dbReference type="PANTHER" id="PTHR43269">
    <property type="entry name" value="SODIUM/PROTON ANTIPORTER 1-RELATED"/>
    <property type="match status" value="1"/>
</dbReference>
<evidence type="ECO:0000256" key="11">
    <source>
        <dbReference type="SAM" id="Phobius"/>
    </source>
</evidence>
<evidence type="ECO:0000256" key="4">
    <source>
        <dbReference type="ARBA" id="ARBA00022692"/>
    </source>
</evidence>
<dbReference type="InterPro" id="IPR004680">
    <property type="entry name" value="Cit_transptr-like_dom"/>
</dbReference>
<dbReference type="Proteomes" id="UP001560296">
    <property type="component" value="Unassembled WGS sequence"/>
</dbReference>
<protein>
    <submittedName>
        <fullName evidence="13">Sodium:proton antiporter NhaD</fullName>
    </submittedName>
</protein>
<dbReference type="EMBL" id="JBFTEG010000002">
    <property type="protein sequence ID" value="MEX6501279.1"/>
    <property type="molecule type" value="Genomic_DNA"/>
</dbReference>
<evidence type="ECO:0000256" key="2">
    <source>
        <dbReference type="ARBA" id="ARBA00022448"/>
    </source>
</evidence>